<evidence type="ECO:0000313" key="2">
    <source>
        <dbReference type="EMBL" id="CAG5095528.1"/>
    </source>
</evidence>
<protein>
    <submittedName>
        <fullName evidence="2">Oidioi.mRNA.OKI2018_I69.XSR.g14225.t1.cds</fullName>
    </submittedName>
</protein>
<accession>A0ABN7S960</accession>
<evidence type="ECO:0000256" key="1">
    <source>
        <dbReference type="SAM" id="MobiDB-lite"/>
    </source>
</evidence>
<evidence type="ECO:0000313" key="3">
    <source>
        <dbReference type="Proteomes" id="UP001158576"/>
    </source>
</evidence>
<sequence>MLKNLPSMPDSHPVKTQVEEEIKFEQEIKEENIKSEPMDASQDDGPLLKPVDLGATNPTLNILNPIAGAQFVPKQVRPNRTAKHPLSKNIQDQTKHLVPERINKKRKSYDQPVRDSLPNMNPYKHKMREPKQFSNGAPATSNPPLPKTNDTVKTEPAEQQPSTKQQKVEEPVNEDDWDDLPSELMTMESVSNRDWRRK</sequence>
<keyword evidence="3" id="KW-1185">Reference proteome</keyword>
<feature type="compositionally biased region" description="Acidic residues" evidence="1">
    <location>
        <begin position="171"/>
        <end position="181"/>
    </location>
</feature>
<dbReference type="Proteomes" id="UP001158576">
    <property type="component" value="Chromosome XSR"/>
</dbReference>
<reference evidence="2 3" key="1">
    <citation type="submission" date="2021-04" db="EMBL/GenBank/DDBJ databases">
        <authorList>
            <person name="Bliznina A."/>
        </authorList>
    </citation>
    <scope>NUCLEOTIDE SEQUENCE [LARGE SCALE GENOMIC DNA]</scope>
</reference>
<organism evidence="2 3">
    <name type="scientific">Oikopleura dioica</name>
    <name type="common">Tunicate</name>
    <dbReference type="NCBI Taxonomy" id="34765"/>
    <lineage>
        <taxon>Eukaryota</taxon>
        <taxon>Metazoa</taxon>
        <taxon>Chordata</taxon>
        <taxon>Tunicata</taxon>
        <taxon>Appendicularia</taxon>
        <taxon>Copelata</taxon>
        <taxon>Oikopleuridae</taxon>
        <taxon>Oikopleura</taxon>
    </lineage>
</organism>
<feature type="region of interest" description="Disordered" evidence="1">
    <location>
        <begin position="30"/>
        <end position="52"/>
    </location>
</feature>
<proteinExistence type="predicted"/>
<feature type="region of interest" description="Disordered" evidence="1">
    <location>
        <begin position="76"/>
        <end position="198"/>
    </location>
</feature>
<name>A0ABN7S960_OIKDI</name>
<dbReference type="EMBL" id="OU015569">
    <property type="protein sequence ID" value="CAG5095528.1"/>
    <property type="molecule type" value="Genomic_DNA"/>
</dbReference>
<gene>
    <name evidence="2" type="ORF">OKIOD_LOCUS5783</name>
</gene>
<feature type="compositionally biased region" description="Basic and acidic residues" evidence="1">
    <location>
        <begin position="93"/>
        <end position="113"/>
    </location>
</feature>